<dbReference type="PANTHER" id="PTHR12460">
    <property type="entry name" value="CYCLIN-DEPENDENT KINASE INHIBITOR-RELATED PROTEIN"/>
    <property type="match status" value="1"/>
</dbReference>
<protein>
    <submittedName>
        <fullName evidence="6">Uncharacterized protein LOC111483036 isoform X2</fullName>
    </submittedName>
</protein>
<dbReference type="RefSeq" id="XP_022984896.1">
    <property type="nucleotide sequence ID" value="XM_023129128.1"/>
</dbReference>
<evidence type="ECO:0000313" key="5">
    <source>
        <dbReference type="Proteomes" id="UP000504608"/>
    </source>
</evidence>
<dbReference type="Proteomes" id="UP000504608">
    <property type="component" value="Unplaced"/>
</dbReference>
<dbReference type="SMART" id="SM00582">
    <property type="entry name" value="RPR"/>
    <property type="match status" value="1"/>
</dbReference>
<dbReference type="GO" id="GO:0005634">
    <property type="term" value="C:nucleus"/>
    <property type="evidence" value="ECO:0007669"/>
    <property type="project" value="UniProtKB-ARBA"/>
</dbReference>
<feature type="domain" description="CID" evidence="4">
    <location>
        <begin position="1"/>
        <end position="81"/>
    </location>
</feature>
<keyword evidence="2" id="KW-0175">Coiled coil</keyword>
<evidence type="ECO:0000256" key="1">
    <source>
        <dbReference type="ARBA" id="ARBA00022664"/>
    </source>
</evidence>
<evidence type="ECO:0000256" key="3">
    <source>
        <dbReference type="SAM" id="MobiDB-lite"/>
    </source>
</evidence>
<accession>A0A6J1J6K4</accession>
<dbReference type="Pfam" id="PF04818">
    <property type="entry name" value="CID"/>
    <property type="match status" value="1"/>
</dbReference>
<dbReference type="GO" id="GO:0000993">
    <property type="term" value="F:RNA polymerase II complex binding"/>
    <property type="evidence" value="ECO:0007669"/>
    <property type="project" value="TreeGrafter"/>
</dbReference>
<evidence type="ECO:0000313" key="6">
    <source>
        <dbReference type="RefSeq" id="XP_022984896.1"/>
    </source>
</evidence>
<dbReference type="SUPFAM" id="SSF48464">
    <property type="entry name" value="ENTH/VHS domain"/>
    <property type="match status" value="1"/>
</dbReference>
<dbReference type="Gene3D" id="1.25.40.90">
    <property type="match status" value="1"/>
</dbReference>
<dbReference type="GeneID" id="111483036"/>
<feature type="region of interest" description="Disordered" evidence="3">
    <location>
        <begin position="415"/>
        <end position="439"/>
    </location>
</feature>
<keyword evidence="5" id="KW-1185">Reference proteome</keyword>
<feature type="coiled-coil region" evidence="2">
    <location>
        <begin position="180"/>
        <end position="221"/>
    </location>
</feature>
<evidence type="ECO:0000256" key="2">
    <source>
        <dbReference type="SAM" id="Coils"/>
    </source>
</evidence>
<dbReference type="PROSITE" id="PS51391">
    <property type="entry name" value="CID"/>
    <property type="match status" value="1"/>
</dbReference>
<evidence type="ECO:0000259" key="4">
    <source>
        <dbReference type="PROSITE" id="PS51391"/>
    </source>
</evidence>
<dbReference type="AlphaFoldDB" id="A0A6J1J6K4"/>
<gene>
    <name evidence="6" type="primary">LOC111483036</name>
</gene>
<dbReference type="InterPro" id="IPR006569">
    <property type="entry name" value="CID_dom"/>
</dbReference>
<organism evidence="5 6">
    <name type="scientific">Cucurbita maxima</name>
    <name type="common">Pumpkin</name>
    <name type="synonym">Winter squash</name>
    <dbReference type="NCBI Taxonomy" id="3661"/>
    <lineage>
        <taxon>Eukaryota</taxon>
        <taxon>Viridiplantae</taxon>
        <taxon>Streptophyta</taxon>
        <taxon>Embryophyta</taxon>
        <taxon>Tracheophyta</taxon>
        <taxon>Spermatophyta</taxon>
        <taxon>Magnoliopsida</taxon>
        <taxon>eudicotyledons</taxon>
        <taxon>Gunneridae</taxon>
        <taxon>Pentapetalae</taxon>
        <taxon>rosids</taxon>
        <taxon>fabids</taxon>
        <taxon>Cucurbitales</taxon>
        <taxon>Cucurbitaceae</taxon>
        <taxon>Cucurbiteae</taxon>
        <taxon>Cucurbita</taxon>
    </lineage>
</organism>
<keyword evidence="1" id="KW-0507">mRNA processing</keyword>
<reference evidence="6" key="1">
    <citation type="submission" date="2025-08" db="UniProtKB">
        <authorList>
            <consortium name="RefSeq"/>
        </authorList>
    </citation>
    <scope>IDENTIFICATION</scope>
    <source>
        <tissue evidence="6">Young leaves</tissue>
    </source>
</reference>
<dbReference type="GO" id="GO:0031124">
    <property type="term" value="P:mRNA 3'-end processing"/>
    <property type="evidence" value="ECO:0007669"/>
    <property type="project" value="TreeGrafter"/>
</dbReference>
<proteinExistence type="predicted"/>
<dbReference type="InterPro" id="IPR008942">
    <property type="entry name" value="ENTH_VHS"/>
</dbReference>
<sequence>MAQKVPLLYLANDILQNSKRKGNEFVSEFWKVLPSALKDILDHGDNHEKNVISRMVDIWEQRKVFGSRTRSLKDVILGEEAPPPLEFSKKRTRSVRIVKRDSRSIRTQLSIGSTAEKIVSAFYLVLSECSNEETEMTDCNSAVQRVRKMENDVDFACSMAKNPQRIQKLQSFEANRMALISHLKEALHVQESELENIRTQMQVAQAQAEEAKNVQNRLNDEGYLSKRSTINSNAKAGRSPNKSAAAIAAEVSVKLAASSSYQMIMTSVLSTFAAEEAKNTVLTKTNNGSNAFTPNPVRSANSITKPEASAIVSDPNVFMSMQPLPAPANHSYQSVMVPQPAMQSQAPNSQTPYQMLPNAPSQQYMQLSNGVLTPYGYGSLPSSTPVPPPPIPRMVSPMVPLTQQLLQQPMPLAQQPSPMIQTQPVPFAQQPLAPSFRPP</sequence>
<name>A0A6J1J6K4_CUCMA</name>
<dbReference type="PANTHER" id="PTHR12460:SF27">
    <property type="entry name" value="ENTH_VHS FAMILY PROTEIN"/>
    <property type="match status" value="1"/>
</dbReference>